<feature type="compositionally biased region" description="Polar residues" evidence="1">
    <location>
        <begin position="14"/>
        <end position="24"/>
    </location>
</feature>
<proteinExistence type="predicted"/>
<sequence>MEQGSNEHLKTTPAEPNQHTSSSKGQEHATVAPAPAAEASLRSGSEEPVKSASTSKPAAIKPGGLVIAKNKPMVIKPAGGVKKAQKTDKPDGKKSAYLQAMEAYKSQSCSEKDVSGRPLVK</sequence>
<protein>
    <submittedName>
        <fullName evidence="2">Uncharacterized protein</fullName>
    </submittedName>
</protein>
<evidence type="ECO:0000313" key="2">
    <source>
        <dbReference type="EMBL" id="CAD8692896.1"/>
    </source>
</evidence>
<organism evidence="2">
    <name type="scientific">Chlamydomonas leiostraca</name>
    <dbReference type="NCBI Taxonomy" id="1034604"/>
    <lineage>
        <taxon>Eukaryota</taxon>
        <taxon>Viridiplantae</taxon>
        <taxon>Chlorophyta</taxon>
        <taxon>core chlorophytes</taxon>
        <taxon>Chlorophyceae</taxon>
        <taxon>CS clade</taxon>
        <taxon>Chlamydomonadales</taxon>
        <taxon>Chlamydomonadaceae</taxon>
        <taxon>Chlamydomonas</taxon>
    </lineage>
</organism>
<feature type="compositionally biased region" description="Basic and acidic residues" evidence="1">
    <location>
        <begin position="85"/>
        <end position="94"/>
    </location>
</feature>
<name>A0A7S0S0J2_9CHLO</name>
<feature type="compositionally biased region" description="Low complexity" evidence="1">
    <location>
        <begin position="29"/>
        <end position="39"/>
    </location>
</feature>
<dbReference type="EMBL" id="HBFB01030542">
    <property type="protein sequence ID" value="CAD8692896.1"/>
    <property type="molecule type" value="Transcribed_RNA"/>
</dbReference>
<feature type="compositionally biased region" description="Basic and acidic residues" evidence="1">
    <location>
        <begin position="1"/>
        <end position="10"/>
    </location>
</feature>
<evidence type="ECO:0000256" key="1">
    <source>
        <dbReference type="SAM" id="MobiDB-lite"/>
    </source>
</evidence>
<accession>A0A7S0S0J2</accession>
<dbReference type="AlphaFoldDB" id="A0A7S0S0J2"/>
<feature type="region of interest" description="Disordered" evidence="1">
    <location>
        <begin position="1"/>
        <end position="95"/>
    </location>
</feature>
<reference evidence="2" key="1">
    <citation type="submission" date="2021-01" db="EMBL/GenBank/DDBJ databases">
        <authorList>
            <person name="Corre E."/>
            <person name="Pelletier E."/>
            <person name="Niang G."/>
            <person name="Scheremetjew M."/>
            <person name="Finn R."/>
            <person name="Kale V."/>
            <person name="Holt S."/>
            <person name="Cochrane G."/>
            <person name="Meng A."/>
            <person name="Brown T."/>
            <person name="Cohen L."/>
        </authorList>
    </citation>
    <scope>NUCLEOTIDE SEQUENCE</scope>
    <source>
        <strain evidence="2">SAG 11-49</strain>
    </source>
</reference>
<gene>
    <name evidence="2" type="ORF">CLEI1391_LOCUS17079</name>
</gene>